<feature type="non-terminal residue" evidence="4">
    <location>
        <position position="72"/>
    </location>
</feature>
<name>A0A8S3DD83_9BILA</name>
<comment type="subcellular location">
    <subcellularLocation>
        <location evidence="1">Membrane</location>
        <topology evidence="1">Multi-pass membrane protein</topology>
    </subcellularLocation>
</comment>
<protein>
    <recommendedName>
        <fullName evidence="6">Chitin synthase</fullName>
    </recommendedName>
</protein>
<proteinExistence type="predicted"/>
<evidence type="ECO:0008006" key="6">
    <source>
        <dbReference type="Google" id="ProtNLM"/>
    </source>
</evidence>
<evidence type="ECO:0000313" key="4">
    <source>
        <dbReference type="EMBL" id="CAF4995987.1"/>
    </source>
</evidence>
<accession>A0A8S3DD83</accession>
<dbReference type="PANTHER" id="PTHR22914">
    <property type="entry name" value="CHITIN SYNTHASE"/>
    <property type="match status" value="1"/>
</dbReference>
<organism evidence="4 5">
    <name type="scientific">Rotaria magnacalcarata</name>
    <dbReference type="NCBI Taxonomy" id="392030"/>
    <lineage>
        <taxon>Eukaryota</taxon>
        <taxon>Metazoa</taxon>
        <taxon>Spiralia</taxon>
        <taxon>Gnathifera</taxon>
        <taxon>Rotifera</taxon>
        <taxon>Eurotatoria</taxon>
        <taxon>Bdelloidea</taxon>
        <taxon>Philodinida</taxon>
        <taxon>Philodinidae</taxon>
        <taxon>Rotaria</taxon>
    </lineage>
</organism>
<dbReference type="GO" id="GO:0071944">
    <property type="term" value="C:cell periphery"/>
    <property type="evidence" value="ECO:0007669"/>
    <property type="project" value="TreeGrafter"/>
</dbReference>
<evidence type="ECO:0000313" key="5">
    <source>
        <dbReference type="Proteomes" id="UP000676336"/>
    </source>
</evidence>
<dbReference type="InterPro" id="IPR004835">
    <property type="entry name" value="Chitin_synth"/>
</dbReference>
<reference evidence="4" key="1">
    <citation type="submission" date="2021-02" db="EMBL/GenBank/DDBJ databases">
        <authorList>
            <person name="Nowell W R."/>
        </authorList>
    </citation>
    <scope>NUCLEOTIDE SEQUENCE</scope>
</reference>
<dbReference type="GO" id="GO:0004100">
    <property type="term" value="F:chitin synthase activity"/>
    <property type="evidence" value="ECO:0007669"/>
    <property type="project" value="InterPro"/>
</dbReference>
<sequence>MEYAMCYWLQKTTEHSLGCVLCAPGCFALYRASALMDDNVMKVFAARCESPEDYLLRDLGEDRFLSKLLIEQ</sequence>
<evidence type="ECO:0000256" key="3">
    <source>
        <dbReference type="ARBA" id="ARBA00023136"/>
    </source>
</evidence>
<comment type="caution">
    <text evidence="4">The sequence shown here is derived from an EMBL/GenBank/DDBJ whole genome shotgun (WGS) entry which is preliminary data.</text>
</comment>
<keyword evidence="3" id="KW-0472">Membrane</keyword>
<dbReference type="Proteomes" id="UP000676336">
    <property type="component" value="Unassembled WGS sequence"/>
</dbReference>
<dbReference type="Pfam" id="PF03142">
    <property type="entry name" value="Chitin_synth_2"/>
    <property type="match status" value="1"/>
</dbReference>
<evidence type="ECO:0000256" key="1">
    <source>
        <dbReference type="ARBA" id="ARBA00004141"/>
    </source>
</evidence>
<dbReference type="PANTHER" id="PTHR22914:SF42">
    <property type="entry name" value="CHITIN SYNTHASE"/>
    <property type="match status" value="1"/>
</dbReference>
<dbReference type="AlphaFoldDB" id="A0A8S3DD83"/>
<dbReference type="EMBL" id="CAJOBI010202585">
    <property type="protein sequence ID" value="CAF4995987.1"/>
    <property type="molecule type" value="Genomic_DNA"/>
</dbReference>
<keyword evidence="2" id="KW-0812">Transmembrane</keyword>
<evidence type="ECO:0000256" key="2">
    <source>
        <dbReference type="ARBA" id="ARBA00022692"/>
    </source>
</evidence>
<dbReference type="GO" id="GO:0016020">
    <property type="term" value="C:membrane"/>
    <property type="evidence" value="ECO:0007669"/>
    <property type="project" value="UniProtKB-SubCell"/>
</dbReference>
<gene>
    <name evidence="4" type="ORF">SMN809_LOCUS56541</name>
</gene>
<dbReference type="GO" id="GO:0006031">
    <property type="term" value="P:chitin biosynthetic process"/>
    <property type="evidence" value="ECO:0007669"/>
    <property type="project" value="TreeGrafter"/>
</dbReference>